<keyword evidence="1" id="KW-0732">Signal</keyword>
<evidence type="ECO:0000313" key="3">
    <source>
        <dbReference type="Proteomes" id="UP001500021"/>
    </source>
</evidence>
<dbReference type="InterPro" id="IPR001940">
    <property type="entry name" value="Peptidase_S1C"/>
</dbReference>
<evidence type="ECO:0000313" key="2">
    <source>
        <dbReference type="EMBL" id="GAA0822944.1"/>
    </source>
</evidence>
<name>A0ABN1LAM1_9GAMM</name>
<comment type="caution">
    <text evidence="2">The sequence shown here is derived from an EMBL/GenBank/DDBJ whole genome shotgun (WGS) entry which is preliminary data.</text>
</comment>
<dbReference type="RefSeq" id="WP_343818769.1">
    <property type="nucleotide sequence ID" value="NZ_BAAAFA010000012.1"/>
</dbReference>
<protein>
    <recommendedName>
        <fullName evidence="4">Serine protease</fullName>
    </recommendedName>
</protein>
<accession>A0ABN1LAM1</accession>
<sequence>MKAIFTLFFILVSFTSHAAEQAEEIFAQLTSSLYQIKLIDKASGEKSSIGSGFQISSDGMIATNYHVISSYARHPTKYRIEYLDNLGSTGELTLKSVDVINDLALVEREVTAPMDYFLLSKSSPQKGEKLFSLGNPHDLGMIVVPGTYNGLKKESFSDRIHFTGSINSGMSGGPVVNKDAEVVGINVATSGNQIGFLVPHGKLIKLYAEFKKSPPADIKKQMASQLLASQNELMSTLLNSPWQPKQLGANGIIPIIDVPFIRCWGDSNTDKSDALILAAVANCSLDEDTYLAANLFTGNIEIEFKHMQAKELSDSKFYHLYQQQIARAGAGNRAGKGDVSEFQCQHDLTTPQNNNMTSKSIFCTRAYKDFPKLFDVLYLGASVDKGQQALVSHFTIAGVSQKNAMAFTHKFMEAVSWK</sequence>
<gene>
    <name evidence="2" type="ORF">GCM10009111_31950</name>
</gene>
<dbReference type="Proteomes" id="UP001500021">
    <property type="component" value="Unassembled WGS sequence"/>
</dbReference>
<evidence type="ECO:0008006" key="4">
    <source>
        <dbReference type="Google" id="ProtNLM"/>
    </source>
</evidence>
<feature type="signal peptide" evidence="1">
    <location>
        <begin position="1"/>
        <end position="18"/>
    </location>
</feature>
<dbReference type="PRINTS" id="PR00834">
    <property type="entry name" value="PROTEASES2C"/>
</dbReference>
<keyword evidence="3" id="KW-1185">Reference proteome</keyword>
<dbReference type="SUPFAM" id="SSF50494">
    <property type="entry name" value="Trypsin-like serine proteases"/>
    <property type="match status" value="1"/>
</dbReference>
<dbReference type="Pfam" id="PF13365">
    <property type="entry name" value="Trypsin_2"/>
    <property type="match status" value="1"/>
</dbReference>
<organism evidence="2 3">
    <name type="scientific">Colwellia asteriadis</name>
    <dbReference type="NCBI Taxonomy" id="517723"/>
    <lineage>
        <taxon>Bacteria</taxon>
        <taxon>Pseudomonadati</taxon>
        <taxon>Pseudomonadota</taxon>
        <taxon>Gammaproteobacteria</taxon>
        <taxon>Alteromonadales</taxon>
        <taxon>Colwelliaceae</taxon>
        <taxon>Colwellia</taxon>
    </lineage>
</organism>
<reference evidence="2 3" key="1">
    <citation type="journal article" date="2019" name="Int. J. Syst. Evol. Microbiol.">
        <title>The Global Catalogue of Microorganisms (GCM) 10K type strain sequencing project: providing services to taxonomists for standard genome sequencing and annotation.</title>
        <authorList>
            <consortium name="The Broad Institute Genomics Platform"/>
            <consortium name="The Broad Institute Genome Sequencing Center for Infectious Disease"/>
            <person name="Wu L."/>
            <person name="Ma J."/>
        </authorList>
    </citation>
    <scope>NUCLEOTIDE SEQUENCE [LARGE SCALE GENOMIC DNA]</scope>
    <source>
        <strain evidence="2 3">JCM 15608</strain>
    </source>
</reference>
<evidence type="ECO:0000256" key="1">
    <source>
        <dbReference type="SAM" id="SignalP"/>
    </source>
</evidence>
<dbReference type="PANTHER" id="PTHR22939">
    <property type="entry name" value="SERINE PROTEASE FAMILY S1C HTRA-RELATED"/>
    <property type="match status" value="1"/>
</dbReference>
<dbReference type="Gene3D" id="2.40.10.120">
    <property type="match status" value="1"/>
</dbReference>
<proteinExistence type="predicted"/>
<dbReference type="EMBL" id="BAAAFA010000012">
    <property type="protein sequence ID" value="GAA0822944.1"/>
    <property type="molecule type" value="Genomic_DNA"/>
</dbReference>
<dbReference type="InterPro" id="IPR009003">
    <property type="entry name" value="Peptidase_S1_PA"/>
</dbReference>
<feature type="chain" id="PRO_5045979476" description="Serine protease" evidence="1">
    <location>
        <begin position="19"/>
        <end position="418"/>
    </location>
</feature>
<dbReference type="PANTHER" id="PTHR22939:SF129">
    <property type="entry name" value="SERINE PROTEASE HTRA2, MITOCHONDRIAL"/>
    <property type="match status" value="1"/>
</dbReference>